<keyword evidence="3" id="KW-1185">Reference proteome</keyword>
<feature type="compositionally biased region" description="Basic and acidic residues" evidence="1">
    <location>
        <begin position="1"/>
        <end position="18"/>
    </location>
</feature>
<dbReference type="Proteomes" id="UP000008021">
    <property type="component" value="Chromosome 11"/>
</dbReference>
<protein>
    <submittedName>
        <fullName evidence="2">Uncharacterized protein</fullName>
    </submittedName>
</protein>
<dbReference type="HOGENOM" id="CLU_2430729_0_0_1"/>
<proteinExistence type="predicted"/>
<dbReference type="Gramene" id="OMERI11G00150.1">
    <property type="protein sequence ID" value="OMERI11G00150.1"/>
    <property type="gene ID" value="OMERI11G00150"/>
</dbReference>
<dbReference type="EnsemblPlants" id="OMERI11G00150.1">
    <property type="protein sequence ID" value="OMERI11G00150.1"/>
    <property type="gene ID" value="OMERI11G00150"/>
</dbReference>
<feature type="region of interest" description="Disordered" evidence="1">
    <location>
        <begin position="1"/>
        <end position="34"/>
    </location>
</feature>
<evidence type="ECO:0000313" key="3">
    <source>
        <dbReference type="Proteomes" id="UP000008021"/>
    </source>
</evidence>
<evidence type="ECO:0000256" key="1">
    <source>
        <dbReference type="SAM" id="MobiDB-lite"/>
    </source>
</evidence>
<accession>A0A0E0F176</accession>
<reference evidence="2" key="2">
    <citation type="submission" date="2018-05" db="EMBL/GenBank/DDBJ databases">
        <title>OmerRS3 (Oryza meridionalis Reference Sequence Version 3).</title>
        <authorList>
            <person name="Zhang J."/>
            <person name="Kudrna D."/>
            <person name="Lee S."/>
            <person name="Talag J."/>
            <person name="Welchert J."/>
            <person name="Wing R.A."/>
        </authorList>
    </citation>
    <scope>NUCLEOTIDE SEQUENCE [LARGE SCALE GENOMIC DNA]</scope>
    <source>
        <strain evidence="2">cv. OR44</strain>
    </source>
</reference>
<dbReference type="AlphaFoldDB" id="A0A0E0F176"/>
<name>A0A0E0F176_9ORYZ</name>
<organism evidence="2">
    <name type="scientific">Oryza meridionalis</name>
    <dbReference type="NCBI Taxonomy" id="40149"/>
    <lineage>
        <taxon>Eukaryota</taxon>
        <taxon>Viridiplantae</taxon>
        <taxon>Streptophyta</taxon>
        <taxon>Embryophyta</taxon>
        <taxon>Tracheophyta</taxon>
        <taxon>Spermatophyta</taxon>
        <taxon>Magnoliopsida</taxon>
        <taxon>Liliopsida</taxon>
        <taxon>Poales</taxon>
        <taxon>Poaceae</taxon>
        <taxon>BOP clade</taxon>
        <taxon>Oryzoideae</taxon>
        <taxon>Oryzeae</taxon>
        <taxon>Oryzinae</taxon>
        <taxon>Oryza</taxon>
    </lineage>
</organism>
<feature type="compositionally biased region" description="Basic residues" evidence="1">
    <location>
        <begin position="19"/>
        <end position="28"/>
    </location>
</feature>
<reference evidence="2" key="1">
    <citation type="submission" date="2015-04" db="UniProtKB">
        <authorList>
            <consortium name="EnsemblPlants"/>
        </authorList>
    </citation>
    <scope>IDENTIFICATION</scope>
</reference>
<sequence length="91" mass="10669">MCDAADAAKRAERQPKARAERRRKRRGRCGGGRRAQKLEWWRKEHAEEDVRQHCFYSDYLRQILLVPPLYLHSPTSIPESGEDVILIVARI</sequence>
<evidence type="ECO:0000313" key="2">
    <source>
        <dbReference type="EnsemblPlants" id="OMERI11G00150.1"/>
    </source>
</evidence>